<dbReference type="EMBL" id="OU015430">
    <property type="protein sequence ID" value="CAG4974807.1"/>
    <property type="molecule type" value="Genomic_DNA"/>
</dbReference>
<name>A0ABN7QY99_9GAMM</name>
<evidence type="ECO:0000313" key="2">
    <source>
        <dbReference type="Proteomes" id="UP000680116"/>
    </source>
</evidence>
<evidence type="ECO:0000313" key="1">
    <source>
        <dbReference type="EMBL" id="CAG4974807.1"/>
    </source>
</evidence>
<dbReference type="Proteomes" id="UP000680116">
    <property type="component" value="Chromosome"/>
</dbReference>
<keyword evidence="2" id="KW-1185">Reference proteome</keyword>
<reference evidence="1 2" key="1">
    <citation type="submission" date="2021-04" db="EMBL/GenBank/DDBJ databases">
        <authorList>
            <person name="Rodrigo-Torres L."/>
            <person name="Arahal R. D."/>
            <person name="Lucena T."/>
        </authorList>
    </citation>
    <scope>NUCLEOTIDE SEQUENCE [LARGE SCALE GENOMIC DNA]</scope>
    <source>
        <strain evidence="1 2">CECT 30171</strain>
    </source>
</reference>
<protein>
    <recommendedName>
        <fullName evidence="3">DUF1232 domain-containing protein</fullName>
    </recommendedName>
</protein>
<organism evidence="1 2">
    <name type="scientific">Novilysobacter luteus</name>
    <dbReference type="NCBI Taxonomy" id="2822368"/>
    <lineage>
        <taxon>Bacteria</taxon>
        <taxon>Pseudomonadati</taxon>
        <taxon>Pseudomonadota</taxon>
        <taxon>Gammaproteobacteria</taxon>
        <taxon>Lysobacterales</taxon>
        <taxon>Lysobacteraceae</taxon>
        <taxon>Novilysobacter</taxon>
    </lineage>
</organism>
<sequence length="218" mass="23777">MNAMLAHTSVLPAVLPTTARAPRQPGLARRHSIGGFNPGPYALDRFNVLLERLGREQGPIDCDQLATAARELCGCSTTLAAAAIGVRMRRAAVVDTMIADRNWQAANDALLVGAAVIDYVRGNDDLIPDAIPRVGRLDDAIVVDSAWPRLSDEVAAYADYRRLRRIEAALRGCDAHAFAFDRSDWREARQAEAALTAHRARVRDSAYLPAPSALFRIH</sequence>
<dbReference type="RefSeq" id="WP_215218332.1">
    <property type="nucleotide sequence ID" value="NZ_OU015430.1"/>
</dbReference>
<gene>
    <name evidence="1" type="ORF">LYB30171_01754</name>
</gene>
<evidence type="ECO:0008006" key="3">
    <source>
        <dbReference type="Google" id="ProtNLM"/>
    </source>
</evidence>
<accession>A0ABN7QY99</accession>
<proteinExistence type="predicted"/>